<feature type="domain" description="Histidine kinase" evidence="9">
    <location>
        <begin position="159"/>
        <end position="368"/>
    </location>
</feature>
<accession>A0ABW2Q1H2</accession>
<dbReference type="Pfam" id="PF02518">
    <property type="entry name" value="HATPase_c"/>
    <property type="match status" value="1"/>
</dbReference>
<comment type="catalytic activity">
    <reaction evidence="1">
        <text>ATP + protein L-histidine = ADP + protein N-phospho-L-histidine.</text>
        <dbReference type="EC" id="2.7.13.3"/>
    </reaction>
</comment>
<dbReference type="SUPFAM" id="SSF55874">
    <property type="entry name" value="ATPase domain of HSP90 chaperone/DNA topoisomerase II/histidine kinase"/>
    <property type="match status" value="1"/>
</dbReference>
<organism evidence="10 11">
    <name type="scientific">Scopulibacillus cellulosilyticus</name>
    <dbReference type="NCBI Taxonomy" id="2665665"/>
    <lineage>
        <taxon>Bacteria</taxon>
        <taxon>Bacillati</taxon>
        <taxon>Bacillota</taxon>
        <taxon>Bacilli</taxon>
        <taxon>Bacillales</taxon>
        <taxon>Sporolactobacillaceae</taxon>
        <taxon>Scopulibacillus</taxon>
    </lineage>
</organism>
<dbReference type="InterPro" id="IPR003594">
    <property type="entry name" value="HATPase_dom"/>
</dbReference>
<dbReference type="Gene3D" id="3.30.565.10">
    <property type="entry name" value="Histidine kinase-like ATPase, C-terminal domain"/>
    <property type="match status" value="1"/>
</dbReference>
<evidence type="ECO:0000256" key="1">
    <source>
        <dbReference type="ARBA" id="ARBA00000085"/>
    </source>
</evidence>
<dbReference type="SUPFAM" id="SSF47384">
    <property type="entry name" value="Homodimeric domain of signal transducing histidine kinase"/>
    <property type="match status" value="1"/>
</dbReference>
<dbReference type="EMBL" id="JBHTCO010000020">
    <property type="protein sequence ID" value="MFC7394431.1"/>
    <property type="molecule type" value="Genomic_DNA"/>
</dbReference>
<dbReference type="InterPro" id="IPR003661">
    <property type="entry name" value="HisK_dim/P_dom"/>
</dbReference>
<protein>
    <recommendedName>
        <fullName evidence="2">histidine kinase</fullName>
        <ecNumber evidence="2">2.7.13.3</ecNumber>
    </recommendedName>
</protein>
<evidence type="ECO:0000259" key="9">
    <source>
        <dbReference type="PROSITE" id="PS50109"/>
    </source>
</evidence>
<keyword evidence="6 10" id="KW-0418">Kinase</keyword>
<dbReference type="InterPro" id="IPR036097">
    <property type="entry name" value="HisK_dim/P_sf"/>
</dbReference>
<dbReference type="InterPro" id="IPR036890">
    <property type="entry name" value="HATPase_C_sf"/>
</dbReference>
<evidence type="ECO:0000313" key="11">
    <source>
        <dbReference type="Proteomes" id="UP001596505"/>
    </source>
</evidence>
<keyword evidence="5" id="KW-0547">Nucleotide-binding</keyword>
<sequence>MRTVTDVGSLIPLPFFVINNEGCIIKESDRVAYIFPHVNRFLELVEDLESRSKVYRIFQLENDEDEKIEVNLKTKLRTHERFEVYARRIDKETINILCLKKTRNKEDSDEKWEKLVNKVTEQSLLLKEKEEKIIHYKKIIRELSSKYESLSSIEKLTASIAHEVRNPLTTIKGFTQLIRPYLKEFGKEDYADIIQEEVGRANQIIYEFLNASKPSKPIKQTYSINKLIREVVLLCNGEAVMNNIDLNFKPNNVDSIIQVDVKQIKQVIINILQNAFQALQTIKDKQKKILISVYQIKKDIIISIMDNGKGMNKQVLSKVFQPFFTTKNNGTGIGLPLSLNFVESHGGTITVESTEETGTTFRIKLPIS</sequence>
<dbReference type="PROSITE" id="PS50109">
    <property type="entry name" value="HIS_KIN"/>
    <property type="match status" value="1"/>
</dbReference>
<gene>
    <name evidence="10" type="ORF">ACFQRG_15850</name>
</gene>
<evidence type="ECO:0000256" key="3">
    <source>
        <dbReference type="ARBA" id="ARBA00022553"/>
    </source>
</evidence>
<dbReference type="PANTHER" id="PTHR43065">
    <property type="entry name" value="SENSOR HISTIDINE KINASE"/>
    <property type="match status" value="1"/>
</dbReference>
<dbReference type="SMART" id="SM00387">
    <property type="entry name" value="HATPase_c"/>
    <property type="match status" value="1"/>
</dbReference>
<dbReference type="PRINTS" id="PR00344">
    <property type="entry name" value="BCTRLSENSOR"/>
</dbReference>
<evidence type="ECO:0000256" key="7">
    <source>
        <dbReference type="ARBA" id="ARBA00022840"/>
    </source>
</evidence>
<evidence type="ECO:0000256" key="8">
    <source>
        <dbReference type="ARBA" id="ARBA00023012"/>
    </source>
</evidence>
<dbReference type="SMART" id="SM00388">
    <property type="entry name" value="HisKA"/>
    <property type="match status" value="1"/>
</dbReference>
<dbReference type="Proteomes" id="UP001596505">
    <property type="component" value="Unassembled WGS sequence"/>
</dbReference>
<dbReference type="Pfam" id="PF00512">
    <property type="entry name" value="HisKA"/>
    <property type="match status" value="1"/>
</dbReference>
<evidence type="ECO:0000256" key="5">
    <source>
        <dbReference type="ARBA" id="ARBA00022741"/>
    </source>
</evidence>
<evidence type="ECO:0000256" key="6">
    <source>
        <dbReference type="ARBA" id="ARBA00022777"/>
    </source>
</evidence>
<keyword evidence="7" id="KW-0067">ATP-binding</keyword>
<evidence type="ECO:0000313" key="10">
    <source>
        <dbReference type="EMBL" id="MFC7394431.1"/>
    </source>
</evidence>
<proteinExistence type="predicted"/>
<dbReference type="InterPro" id="IPR005467">
    <property type="entry name" value="His_kinase_dom"/>
</dbReference>
<dbReference type="CDD" id="cd00082">
    <property type="entry name" value="HisKA"/>
    <property type="match status" value="1"/>
</dbReference>
<keyword evidence="4" id="KW-0808">Transferase</keyword>
<evidence type="ECO:0000256" key="4">
    <source>
        <dbReference type="ARBA" id="ARBA00022679"/>
    </source>
</evidence>
<name>A0ABW2Q1H2_9BACL</name>
<dbReference type="InterPro" id="IPR004358">
    <property type="entry name" value="Sig_transdc_His_kin-like_C"/>
</dbReference>
<keyword evidence="8" id="KW-0902">Two-component regulatory system</keyword>
<keyword evidence="11" id="KW-1185">Reference proteome</keyword>
<dbReference type="GO" id="GO:0016301">
    <property type="term" value="F:kinase activity"/>
    <property type="evidence" value="ECO:0007669"/>
    <property type="project" value="UniProtKB-KW"/>
</dbReference>
<dbReference type="PANTHER" id="PTHR43065:SF10">
    <property type="entry name" value="PEROXIDE STRESS-ACTIVATED HISTIDINE KINASE MAK3"/>
    <property type="match status" value="1"/>
</dbReference>
<keyword evidence="3" id="KW-0597">Phosphoprotein</keyword>
<dbReference type="EC" id="2.7.13.3" evidence="2"/>
<dbReference type="Gene3D" id="1.10.287.130">
    <property type="match status" value="1"/>
</dbReference>
<evidence type="ECO:0000256" key="2">
    <source>
        <dbReference type="ARBA" id="ARBA00012438"/>
    </source>
</evidence>
<dbReference type="RefSeq" id="WP_380967789.1">
    <property type="nucleotide sequence ID" value="NZ_JBHTCO010000020.1"/>
</dbReference>
<comment type="caution">
    <text evidence="10">The sequence shown here is derived from an EMBL/GenBank/DDBJ whole genome shotgun (WGS) entry which is preliminary data.</text>
</comment>
<reference evidence="11" key="1">
    <citation type="journal article" date="2019" name="Int. J. Syst. Evol. Microbiol.">
        <title>The Global Catalogue of Microorganisms (GCM) 10K type strain sequencing project: providing services to taxonomists for standard genome sequencing and annotation.</title>
        <authorList>
            <consortium name="The Broad Institute Genomics Platform"/>
            <consortium name="The Broad Institute Genome Sequencing Center for Infectious Disease"/>
            <person name="Wu L."/>
            <person name="Ma J."/>
        </authorList>
    </citation>
    <scope>NUCLEOTIDE SEQUENCE [LARGE SCALE GENOMIC DNA]</scope>
    <source>
        <strain evidence="11">CGMCC 1.16305</strain>
    </source>
</reference>